<dbReference type="Proteomes" id="UP001236800">
    <property type="component" value="Chromosome"/>
</dbReference>
<protein>
    <recommendedName>
        <fullName evidence="2">HNH endonuclease 5 domain-containing protein</fullName>
    </recommendedName>
</protein>
<evidence type="ECO:0008006" key="2">
    <source>
        <dbReference type="Google" id="ProtNLM"/>
    </source>
</evidence>
<dbReference type="RefSeq" id="WP_306685161.1">
    <property type="nucleotide sequence ID" value="NZ_CP132914.1"/>
</dbReference>
<dbReference type="KEGG" id="sog:RA178_08775"/>
<reference evidence="1" key="1">
    <citation type="submission" date="2023-08" db="EMBL/GenBank/DDBJ databases">
        <title>Complete genome sequence of Shewanella oncorhynchi Z-P2, a siderophore putrebactin-producing bacterium.</title>
        <authorList>
            <person name="Zhang Y."/>
        </authorList>
    </citation>
    <scope>NUCLEOTIDE SEQUENCE</scope>
    <source>
        <strain evidence="1">Z-P2</strain>
    </source>
</reference>
<accession>A0AA50Q816</accession>
<dbReference type="EMBL" id="CP132914">
    <property type="protein sequence ID" value="WMB74678.1"/>
    <property type="molecule type" value="Genomic_DNA"/>
</dbReference>
<organism evidence="1">
    <name type="scientific">Shewanella oncorhynchi</name>
    <dbReference type="NCBI Taxonomy" id="2726434"/>
    <lineage>
        <taxon>Bacteria</taxon>
        <taxon>Pseudomonadati</taxon>
        <taxon>Pseudomonadota</taxon>
        <taxon>Gammaproteobacteria</taxon>
        <taxon>Alteromonadales</taxon>
        <taxon>Shewanellaceae</taxon>
        <taxon>Shewanella</taxon>
    </lineage>
</organism>
<dbReference type="AlphaFoldDB" id="A0AA50Q816"/>
<sequence>MSNRLLRAPKFEYSPVNQCIYCGNSKDKLTDEHIIPFGLNGNFVLPKSSCAKCAEITSKVELRVLRGFLDVGRRAMGVSSRHKKRNKSPTAPVRFIIGQKRVDGEMPIEGGFHTMHLPIFTTPLALGGKAKDINPASIEVAGIDTLHIGNEIDCLNKNRATGIEVETKLDIWSFIRMLAKIAYSYYVAEKGGFPKEESPILPIALQQHNNAKQWIGCLEDHPLIKPESNALHLMDITEILGEDSSVCSVVRIKLFSVKSGPTYSVIVRIHGGKTA</sequence>
<evidence type="ECO:0000313" key="1">
    <source>
        <dbReference type="EMBL" id="WMB74678.1"/>
    </source>
</evidence>
<gene>
    <name evidence="1" type="ORF">RA178_08775</name>
</gene>
<name>A0AA50Q816_9GAMM</name>
<dbReference type="GeneID" id="301339272"/>
<proteinExistence type="predicted"/>